<keyword evidence="2" id="KW-1185">Reference proteome</keyword>
<organism evidence="1 2">
    <name type="scientific">[Candida] arabinofermentans NRRL YB-2248</name>
    <dbReference type="NCBI Taxonomy" id="983967"/>
    <lineage>
        <taxon>Eukaryota</taxon>
        <taxon>Fungi</taxon>
        <taxon>Dikarya</taxon>
        <taxon>Ascomycota</taxon>
        <taxon>Saccharomycotina</taxon>
        <taxon>Pichiomycetes</taxon>
        <taxon>Pichiales</taxon>
        <taxon>Pichiaceae</taxon>
        <taxon>Ogataea</taxon>
        <taxon>Ogataea/Candida clade</taxon>
    </lineage>
</organism>
<dbReference type="CDD" id="cd00756">
    <property type="entry name" value="MoaE"/>
    <property type="match status" value="1"/>
</dbReference>
<dbReference type="InterPro" id="IPR036563">
    <property type="entry name" value="MoaE_sf"/>
</dbReference>
<dbReference type="OrthoDB" id="5531344at2759"/>
<evidence type="ECO:0000313" key="2">
    <source>
        <dbReference type="Proteomes" id="UP000094801"/>
    </source>
</evidence>
<dbReference type="SUPFAM" id="SSF54690">
    <property type="entry name" value="Molybdopterin synthase subunit MoaE"/>
    <property type="match status" value="1"/>
</dbReference>
<evidence type="ECO:0008006" key="3">
    <source>
        <dbReference type="Google" id="ProtNLM"/>
    </source>
</evidence>
<dbReference type="AlphaFoldDB" id="A0A1E4T1N5"/>
<proteinExistence type="predicted"/>
<reference evidence="2" key="1">
    <citation type="submission" date="2016-04" db="EMBL/GenBank/DDBJ databases">
        <title>Comparative genomics of biotechnologically important yeasts.</title>
        <authorList>
            <consortium name="DOE Joint Genome Institute"/>
            <person name="Riley R."/>
            <person name="Haridas S."/>
            <person name="Wolfe K.H."/>
            <person name="Lopes M.R."/>
            <person name="Hittinger C.T."/>
            <person name="Goker M."/>
            <person name="Salamov A."/>
            <person name="Wisecaver J."/>
            <person name="Long T.M."/>
            <person name="Aerts A.L."/>
            <person name="Barry K."/>
            <person name="Choi C."/>
            <person name="Clum A."/>
            <person name="Coughlan A.Y."/>
            <person name="Deshpande S."/>
            <person name="Douglass A.P."/>
            <person name="Hanson S.J."/>
            <person name="Klenk H.-P."/>
            <person name="Labutti K."/>
            <person name="Lapidus A."/>
            <person name="Lindquist E."/>
            <person name="Lipzen A."/>
            <person name="Meier-Kolthoff J.P."/>
            <person name="Ohm R.A."/>
            <person name="Otillar R.P."/>
            <person name="Pangilinan J."/>
            <person name="Peng Y."/>
            <person name="Rokas A."/>
            <person name="Rosa C.A."/>
            <person name="Scheuner C."/>
            <person name="Sibirny A.A."/>
            <person name="Slot J.C."/>
            <person name="Stielow J.B."/>
            <person name="Sun H."/>
            <person name="Kurtzman C.P."/>
            <person name="Blackwell M."/>
            <person name="Grigoriev I.V."/>
            <person name="Jeffries T.W."/>
        </authorList>
    </citation>
    <scope>NUCLEOTIDE SEQUENCE [LARGE SCALE GENOMIC DNA]</scope>
    <source>
        <strain evidence="2">NRRL YB-2248</strain>
    </source>
</reference>
<dbReference type="GO" id="GO:0006777">
    <property type="term" value="P:Mo-molybdopterin cofactor biosynthetic process"/>
    <property type="evidence" value="ECO:0007669"/>
    <property type="project" value="InterPro"/>
</dbReference>
<dbReference type="Proteomes" id="UP000094801">
    <property type="component" value="Unassembled WGS sequence"/>
</dbReference>
<dbReference type="InterPro" id="IPR003448">
    <property type="entry name" value="Mopterin_biosynth_MoaE"/>
</dbReference>
<dbReference type="Gene3D" id="3.90.1170.40">
    <property type="entry name" value="Molybdopterin biosynthesis MoaE subunit"/>
    <property type="match status" value="1"/>
</dbReference>
<evidence type="ECO:0000313" key="1">
    <source>
        <dbReference type="EMBL" id="ODV85667.1"/>
    </source>
</evidence>
<sequence length="179" mass="20460">MNLPQYPTNTTDILLQPNLQNDKTLIYLTTNEINQKQLLDFVKTPKAGSVIYFGGITRDNFKDKKVESLSYEAHSKLALKTLSNIANLAFEKFTDLNPEIDDLTPAYIHKIAIVHRLGLVPISEESIIITVSSSHRSEGWKCGEWLLEQIKKLVEIWKIENYNDDKSTWKVNETSNVPL</sequence>
<dbReference type="Pfam" id="PF02391">
    <property type="entry name" value="MoaE"/>
    <property type="match status" value="1"/>
</dbReference>
<dbReference type="PANTHER" id="PTHR23404">
    <property type="entry name" value="MOLYBDOPTERIN SYNTHASE RELATED"/>
    <property type="match status" value="1"/>
</dbReference>
<dbReference type="EMBL" id="KV453851">
    <property type="protein sequence ID" value="ODV85667.1"/>
    <property type="molecule type" value="Genomic_DNA"/>
</dbReference>
<accession>A0A1E4T1N5</accession>
<protein>
    <recommendedName>
        <fullName evidence="3">Molybdopterin synthase catalytic subunit</fullName>
    </recommendedName>
</protein>
<name>A0A1E4T1N5_9ASCO</name>
<gene>
    <name evidence="1" type="ORF">CANARDRAFT_7045</name>
</gene>
<dbReference type="STRING" id="983967.A0A1E4T1N5"/>